<name>A0A453STN4_AEGTS</name>
<dbReference type="PANTHER" id="PTHR48411:SF1">
    <property type="entry name" value="OS01G0948300 PROTEIN"/>
    <property type="match status" value="1"/>
</dbReference>
<reference evidence="3" key="3">
    <citation type="journal article" date="2017" name="Nature">
        <title>Genome sequence of the progenitor of the wheat D genome Aegilops tauschii.</title>
        <authorList>
            <person name="Luo M.C."/>
            <person name="Gu Y.Q."/>
            <person name="Puiu D."/>
            <person name="Wang H."/>
            <person name="Twardziok S.O."/>
            <person name="Deal K.R."/>
            <person name="Huo N."/>
            <person name="Zhu T."/>
            <person name="Wang L."/>
            <person name="Wang Y."/>
            <person name="McGuire P.E."/>
            <person name="Liu S."/>
            <person name="Long H."/>
            <person name="Ramasamy R.K."/>
            <person name="Rodriguez J.C."/>
            <person name="Van S.L."/>
            <person name="Yuan L."/>
            <person name="Wang Z."/>
            <person name="Xia Z."/>
            <person name="Xiao L."/>
            <person name="Anderson O.D."/>
            <person name="Ouyang S."/>
            <person name="Liang Y."/>
            <person name="Zimin A.V."/>
            <person name="Pertea G."/>
            <person name="Qi P."/>
            <person name="Bennetzen J.L."/>
            <person name="Dai X."/>
            <person name="Dawson M.W."/>
            <person name="Muller H.G."/>
            <person name="Kugler K."/>
            <person name="Rivarola-Duarte L."/>
            <person name="Spannagl M."/>
            <person name="Mayer K.F.X."/>
            <person name="Lu F.H."/>
            <person name="Bevan M.W."/>
            <person name="Leroy P."/>
            <person name="Li P."/>
            <person name="You F.M."/>
            <person name="Sun Q."/>
            <person name="Liu Z."/>
            <person name="Lyons E."/>
            <person name="Wicker T."/>
            <person name="Salzberg S.L."/>
            <person name="Devos K.M."/>
            <person name="Dvorak J."/>
        </authorList>
    </citation>
    <scope>NUCLEOTIDE SEQUENCE [LARGE SCALE GENOMIC DNA]</scope>
    <source>
        <strain evidence="3">cv. AL8/78</strain>
    </source>
</reference>
<dbReference type="Pfam" id="PF13716">
    <property type="entry name" value="CRAL_TRIO_2"/>
    <property type="match status" value="1"/>
</dbReference>
<organism evidence="3 4">
    <name type="scientific">Aegilops tauschii subsp. strangulata</name>
    <name type="common">Goatgrass</name>
    <dbReference type="NCBI Taxonomy" id="200361"/>
    <lineage>
        <taxon>Eukaryota</taxon>
        <taxon>Viridiplantae</taxon>
        <taxon>Streptophyta</taxon>
        <taxon>Embryophyta</taxon>
        <taxon>Tracheophyta</taxon>
        <taxon>Spermatophyta</taxon>
        <taxon>Magnoliopsida</taxon>
        <taxon>Liliopsida</taxon>
        <taxon>Poales</taxon>
        <taxon>Poaceae</taxon>
        <taxon>BOP clade</taxon>
        <taxon>Pooideae</taxon>
        <taxon>Triticodae</taxon>
        <taxon>Triticeae</taxon>
        <taxon>Triticinae</taxon>
        <taxon>Aegilops</taxon>
    </lineage>
</organism>
<feature type="compositionally biased region" description="Low complexity" evidence="1">
    <location>
        <begin position="12"/>
        <end position="28"/>
    </location>
</feature>
<dbReference type="AlphaFoldDB" id="A0A453STN4"/>
<reference evidence="4" key="2">
    <citation type="journal article" date="2017" name="Nat. Plants">
        <title>The Aegilops tauschii genome reveals multiple impacts of transposons.</title>
        <authorList>
            <person name="Zhao G."/>
            <person name="Zou C."/>
            <person name="Li K."/>
            <person name="Wang K."/>
            <person name="Li T."/>
            <person name="Gao L."/>
            <person name="Zhang X."/>
            <person name="Wang H."/>
            <person name="Yang Z."/>
            <person name="Liu X."/>
            <person name="Jiang W."/>
            <person name="Mao L."/>
            <person name="Kong X."/>
            <person name="Jiao Y."/>
            <person name="Jia J."/>
        </authorList>
    </citation>
    <scope>NUCLEOTIDE SEQUENCE [LARGE SCALE GENOMIC DNA]</scope>
    <source>
        <strain evidence="4">cv. AL8/78</strain>
    </source>
</reference>
<dbReference type="Proteomes" id="UP000015105">
    <property type="component" value="Chromosome 7D"/>
</dbReference>
<accession>A0A453STN4</accession>
<dbReference type="STRING" id="200361.A0A453STN4"/>
<reference evidence="3" key="4">
    <citation type="submission" date="2019-03" db="UniProtKB">
        <authorList>
            <consortium name="EnsemblPlants"/>
        </authorList>
    </citation>
    <scope>IDENTIFICATION</scope>
</reference>
<dbReference type="Gramene" id="AET7Gv21068700.1">
    <property type="protein sequence ID" value="AET7Gv21068700.1"/>
    <property type="gene ID" value="AET7Gv21068700"/>
</dbReference>
<evidence type="ECO:0000313" key="3">
    <source>
        <dbReference type="EnsemblPlants" id="AET7Gv21068700.1"/>
    </source>
</evidence>
<feature type="region of interest" description="Disordered" evidence="1">
    <location>
        <begin position="11"/>
        <end position="30"/>
    </location>
</feature>
<protein>
    <recommendedName>
        <fullName evidence="2">CRAL-TRIO domain-containing protein</fullName>
    </recommendedName>
</protein>
<dbReference type="PANTHER" id="PTHR48411">
    <property type="entry name" value="OS01G0948300 PROTEIN"/>
    <property type="match status" value="1"/>
</dbReference>
<reference evidence="4" key="1">
    <citation type="journal article" date="2014" name="Science">
        <title>Ancient hybridizations among the ancestral genomes of bread wheat.</title>
        <authorList>
            <consortium name="International Wheat Genome Sequencing Consortium,"/>
            <person name="Marcussen T."/>
            <person name="Sandve S.R."/>
            <person name="Heier L."/>
            <person name="Spannagl M."/>
            <person name="Pfeifer M."/>
            <person name="Jakobsen K.S."/>
            <person name="Wulff B.B."/>
            <person name="Steuernagel B."/>
            <person name="Mayer K.F."/>
            <person name="Olsen O.A."/>
        </authorList>
    </citation>
    <scope>NUCLEOTIDE SEQUENCE [LARGE SCALE GENOMIC DNA]</scope>
    <source>
        <strain evidence="4">cv. AL8/78</strain>
    </source>
</reference>
<evidence type="ECO:0000259" key="2">
    <source>
        <dbReference type="Pfam" id="PF13716"/>
    </source>
</evidence>
<sequence length="191" mass="21233">RPNLEIRCCHGSRAPSSSAPRPRPRVAAGAPHCLAPGSSLGRFGHSGSCLPLAARAFSSPELQVVRVQGADRSGRPVVRVVGKFFPAPVIDGGRLKRYVFHKLRTELPEGPFCILYVHTTVQSDDNNPGMTILRGIYEELPAEYKERLQIFYFQLNTRKGYVRLLHTTRCSNPHQQEAQCCQDLQHLEGCS</sequence>
<dbReference type="InterPro" id="IPR036865">
    <property type="entry name" value="CRAL-TRIO_dom_sf"/>
</dbReference>
<evidence type="ECO:0000256" key="1">
    <source>
        <dbReference type="SAM" id="MobiDB-lite"/>
    </source>
</evidence>
<keyword evidence="4" id="KW-1185">Reference proteome</keyword>
<feature type="domain" description="CRAL-TRIO" evidence="2">
    <location>
        <begin position="74"/>
        <end position="160"/>
    </location>
</feature>
<dbReference type="Gene3D" id="3.40.525.10">
    <property type="entry name" value="CRAL-TRIO lipid binding domain"/>
    <property type="match status" value="1"/>
</dbReference>
<dbReference type="EnsemblPlants" id="AET7Gv21068700.1">
    <property type="protein sequence ID" value="AET7Gv21068700.1"/>
    <property type="gene ID" value="AET7Gv21068700"/>
</dbReference>
<reference evidence="3" key="5">
    <citation type="journal article" date="2021" name="G3 (Bethesda)">
        <title>Aegilops tauschii genome assembly Aet v5.0 features greater sequence contiguity and improved annotation.</title>
        <authorList>
            <person name="Wang L."/>
            <person name="Zhu T."/>
            <person name="Rodriguez J.C."/>
            <person name="Deal K.R."/>
            <person name="Dubcovsky J."/>
            <person name="McGuire P.E."/>
            <person name="Lux T."/>
            <person name="Spannagl M."/>
            <person name="Mayer K.F.X."/>
            <person name="Baldrich P."/>
            <person name="Meyers B.C."/>
            <person name="Huo N."/>
            <person name="Gu Y.Q."/>
            <person name="Zhou H."/>
            <person name="Devos K.M."/>
            <person name="Bennetzen J.L."/>
            <person name="Unver T."/>
            <person name="Budak H."/>
            <person name="Gulick P.J."/>
            <person name="Galiba G."/>
            <person name="Kalapos B."/>
            <person name="Nelson D.R."/>
            <person name="Li P."/>
            <person name="You F.M."/>
            <person name="Luo M.C."/>
            <person name="Dvorak J."/>
        </authorList>
    </citation>
    <scope>NUCLEOTIDE SEQUENCE [LARGE SCALE GENOMIC DNA]</scope>
    <source>
        <strain evidence="3">cv. AL8/78</strain>
    </source>
</reference>
<proteinExistence type="predicted"/>
<dbReference type="InterPro" id="IPR001251">
    <property type="entry name" value="CRAL-TRIO_dom"/>
</dbReference>
<evidence type="ECO:0000313" key="4">
    <source>
        <dbReference type="Proteomes" id="UP000015105"/>
    </source>
</evidence>